<feature type="compositionally biased region" description="Basic and acidic residues" evidence="2">
    <location>
        <begin position="45"/>
        <end position="58"/>
    </location>
</feature>
<protein>
    <submittedName>
        <fullName evidence="3">Uncharacterized protein</fullName>
    </submittedName>
</protein>
<evidence type="ECO:0000313" key="3">
    <source>
        <dbReference type="Ensembl" id="ENSGACP00000026395.1"/>
    </source>
</evidence>
<reference evidence="3" key="1">
    <citation type="submission" date="2006-01" db="EMBL/GenBank/DDBJ databases">
        <authorList>
            <person name="Lindblad-Toh K."/>
            <person name="Mauceli E."/>
            <person name="Grabherr M."/>
            <person name="Chang J.L."/>
            <person name="Lander E.S."/>
        </authorList>
    </citation>
    <scope>NUCLEOTIDE SEQUENCE [LARGE SCALE GENOMIC DNA]</scope>
</reference>
<dbReference type="PANTHER" id="PTHR46462">
    <property type="entry name" value="UPSET, ISOFORM A"/>
    <property type="match status" value="1"/>
</dbReference>
<sequence>MEATLQAFARMEKRDNRTEQALEKIGGVKTDIRRPPRRQGGAARHAREPLLEVKEEPGLKPAKVKSSRNRKSFSRNRTHIGQQRRRARTISTCSDLAPGSPTESVEPLTNEAPEGEAPAAPEPEAIPDEAPDTSPPHSCSPAPDRHRNGSKSFKSKKHFVSEWVGEKQQDRGGVRTPEPVPERPLRISSDPEVLATQLNALPGMACSPQVYSTPKHYVRFSSPFLANRSPTTP</sequence>
<organism evidence="3">
    <name type="scientific">Gasterosteus aculeatus</name>
    <name type="common">Three-spined stickleback</name>
    <dbReference type="NCBI Taxonomy" id="69293"/>
    <lineage>
        <taxon>Eukaryota</taxon>
        <taxon>Metazoa</taxon>
        <taxon>Chordata</taxon>
        <taxon>Craniata</taxon>
        <taxon>Vertebrata</taxon>
        <taxon>Euteleostomi</taxon>
        <taxon>Actinopterygii</taxon>
        <taxon>Neopterygii</taxon>
        <taxon>Teleostei</taxon>
        <taxon>Neoteleostei</taxon>
        <taxon>Acanthomorphata</taxon>
        <taxon>Eupercaria</taxon>
        <taxon>Perciformes</taxon>
        <taxon>Cottioidei</taxon>
        <taxon>Gasterosteales</taxon>
        <taxon>Gasterosteidae</taxon>
        <taxon>Gasterosteus</taxon>
    </lineage>
</organism>
<keyword evidence="1" id="KW-0156">Chromatin regulator</keyword>
<feature type="region of interest" description="Disordered" evidence="2">
    <location>
        <begin position="1"/>
        <end position="190"/>
    </location>
</feature>
<dbReference type="Bgee" id="ENSGACG00000019979">
    <property type="expression patterns" value="Expressed in zone of skin and 13 other cell types or tissues"/>
</dbReference>
<dbReference type="AlphaFoldDB" id="G3Q931"/>
<feature type="compositionally biased region" description="Basic and acidic residues" evidence="2">
    <location>
        <begin position="10"/>
        <end position="22"/>
    </location>
</feature>
<dbReference type="GO" id="GO:0006325">
    <property type="term" value="P:chromatin organization"/>
    <property type="evidence" value="ECO:0007669"/>
    <property type="project" value="UniProtKB-KW"/>
</dbReference>
<dbReference type="GO" id="GO:0070210">
    <property type="term" value="C:Rpd3L-Expanded complex"/>
    <property type="evidence" value="ECO:0007669"/>
    <property type="project" value="TreeGrafter"/>
</dbReference>
<reference evidence="3" key="2">
    <citation type="submission" date="2024-04" db="UniProtKB">
        <authorList>
            <consortium name="Ensembl"/>
        </authorList>
    </citation>
    <scope>IDENTIFICATION</scope>
</reference>
<dbReference type="PANTHER" id="PTHR46462:SF2">
    <property type="entry name" value="INACTIVE HISTONE-LYSINE N-METHYLTRANSFERASE 2E"/>
    <property type="match status" value="1"/>
</dbReference>
<evidence type="ECO:0000256" key="1">
    <source>
        <dbReference type="ARBA" id="ARBA00022853"/>
    </source>
</evidence>
<feature type="compositionally biased region" description="Basic residues" evidence="2">
    <location>
        <begin position="62"/>
        <end position="88"/>
    </location>
</feature>
<accession>G3Q931</accession>
<dbReference type="Ensembl" id="ENSGACT00000026446.1">
    <property type="protein sequence ID" value="ENSGACP00000026395.1"/>
    <property type="gene ID" value="ENSGACG00000019979.2"/>
</dbReference>
<feature type="compositionally biased region" description="Basic and acidic residues" evidence="2">
    <location>
        <begin position="164"/>
        <end position="173"/>
    </location>
</feature>
<feature type="compositionally biased region" description="Low complexity" evidence="2">
    <location>
        <begin position="111"/>
        <end position="123"/>
    </location>
</feature>
<name>G3Q931_GASAC</name>
<evidence type="ECO:0000256" key="2">
    <source>
        <dbReference type="SAM" id="MobiDB-lite"/>
    </source>
</evidence>
<proteinExistence type="predicted"/>
<dbReference type="GO" id="GO:0006355">
    <property type="term" value="P:regulation of DNA-templated transcription"/>
    <property type="evidence" value="ECO:0007669"/>
    <property type="project" value="TreeGrafter"/>
</dbReference>
<dbReference type="GO" id="GO:0034967">
    <property type="term" value="C:Set3 complex"/>
    <property type="evidence" value="ECO:0007669"/>
    <property type="project" value="TreeGrafter"/>
</dbReference>